<dbReference type="OrthoDB" id="5296814at2"/>
<name>A0A4Y9SNK8_9BURK</name>
<protein>
    <submittedName>
        <fullName evidence="2">Cytochrome C</fullName>
    </submittedName>
</protein>
<accession>A0A4Y9SNK8</accession>
<dbReference type="AlphaFoldDB" id="A0A4Y9SNK8"/>
<evidence type="ECO:0000256" key="1">
    <source>
        <dbReference type="SAM" id="SignalP"/>
    </source>
</evidence>
<dbReference type="SUPFAM" id="SSF48695">
    <property type="entry name" value="Multiheme cytochromes"/>
    <property type="match status" value="1"/>
</dbReference>
<keyword evidence="3" id="KW-1185">Reference proteome</keyword>
<dbReference type="EMBL" id="SPVF01000039">
    <property type="protein sequence ID" value="TFW28158.1"/>
    <property type="molecule type" value="Genomic_DNA"/>
</dbReference>
<feature type="signal peptide" evidence="1">
    <location>
        <begin position="1"/>
        <end position="23"/>
    </location>
</feature>
<dbReference type="InterPro" id="IPR036280">
    <property type="entry name" value="Multihaem_cyt_sf"/>
</dbReference>
<reference evidence="2 3" key="1">
    <citation type="submission" date="2019-03" db="EMBL/GenBank/DDBJ databases">
        <title>Draft Genome Sequence of Massilia arenosa sp. nov., a Novel Massilia Species Isolated from a Sandy-loam Maize Soil.</title>
        <authorList>
            <person name="Raths R."/>
            <person name="Peta V."/>
            <person name="Bucking H."/>
        </authorList>
    </citation>
    <scope>NUCLEOTIDE SEQUENCE [LARGE SCALE GENOMIC DNA]</scope>
    <source>
        <strain evidence="2 3">MC02</strain>
    </source>
</reference>
<dbReference type="RefSeq" id="WP_135205682.1">
    <property type="nucleotide sequence ID" value="NZ_SPVF01000039.1"/>
</dbReference>
<comment type="caution">
    <text evidence="2">The sequence shown here is derived from an EMBL/GenBank/DDBJ whole genome shotgun (WGS) entry which is preliminary data.</text>
</comment>
<dbReference type="Pfam" id="PF09626">
    <property type="entry name" value="DHC"/>
    <property type="match status" value="1"/>
</dbReference>
<gene>
    <name evidence="2" type="ORF">E4L96_02640</name>
</gene>
<evidence type="ECO:0000313" key="3">
    <source>
        <dbReference type="Proteomes" id="UP000298438"/>
    </source>
</evidence>
<feature type="chain" id="PRO_5021290911" evidence="1">
    <location>
        <begin position="24"/>
        <end position="154"/>
    </location>
</feature>
<proteinExistence type="predicted"/>
<sequence length="154" mass="16988">MSATLAWRAALLSPLLLPLAGQARDGVRVPSNPLYQQECAACHVAYPPGALPAASWRRLMQNLPNHFGTDASLDPAAVRQLSAWLDQYAATGRRAQQAPPDDRITRSAWFQRKHDEIAPRTWQLPKVKSPANCAACHTQAPQGVFDEHDVHIPR</sequence>
<organism evidence="2 3">
    <name type="scientific">Zemynaea arenosa</name>
    <dbReference type="NCBI Taxonomy" id="2561931"/>
    <lineage>
        <taxon>Bacteria</taxon>
        <taxon>Pseudomonadati</taxon>
        <taxon>Pseudomonadota</taxon>
        <taxon>Betaproteobacteria</taxon>
        <taxon>Burkholderiales</taxon>
        <taxon>Oxalobacteraceae</taxon>
        <taxon>Telluria group</taxon>
        <taxon>Zemynaea</taxon>
    </lineage>
</organism>
<dbReference type="Proteomes" id="UP000298438">
    <property type="component" value="Unassembled WGS sequence"/>
</dbReference>
<dbReference type="InterPro" id="IPR018588">
    <property type="entry name" value="Dihaem_cytochrome-c"/>
</dbReference>
<evidence type="ECO:0000313" key="2">
    <source>
        <dbReference type="EMBL" id="TFW28158.1"/>
    </source>
</evidence>
<keyword evidence="1" id="KW-0732">Signal</keyword>